<feature type="compositionally biased region" description="Low complexity" evidence="1">
    <location>
        <begin position="612"/>
        <end position="626"/>
    </location>
</feature>
<evidence type="ECO:0000256" key="1">
    <source>
        <dbReference type="SAM" id="MobiDB-lite"/>
    </source>
</evidence>
<feature type="region of interest" description="Disordered" evidence="1">
    <location>
        <begin position="381"/>
        <end position="679"/>
    </location>
</feature>
<sequence>MASTDIDVPKPDASDTPPDNAEVDSLVDAVAKVTIENVDSLDRPIVPKPDPSSRPLRVYSRGQLLALSKSSLVQPPDGMPALKDWFGDWNEQFTSKKEAEGSNAASTTRDRRFRRDPEDGEPPARPTFRSTLTQPSQMGNFRHQSLRTSDRDKERESERERERELRDKEGQERLRNLSDKYDRDRLALTSSSTNLRAKDRDLAPHLTTVSSHRLGQTQGLTPTTRRNEGRDALKRKNGETSDDWRRGAEPARAGRDDRSDLPRRDRDNRERPRSKVRDTSRSRRDTSISRRDRDRDERDRGRDRRADGERDDSRRDKDESTRRDRLDWDDFYNRVQDRDDHQPRDGKDIARDVDDDPRRWRDDGKRDERLVARRDRERQWDRFDERDRERPSANDDRDGRSRRANGRERRGVEEGKDREDRREREKEAEPAWMETYIPSTPGGGILGGQSADGELDSIQAWKKGMKERERKEKESDIVTEVKEKDNRDSEEVPSSTSKPNPLTGVDNQLDEIQIFKLLMKQAQNGHPELGDTPPLAESNPSHSLQGQSIITQSAHGEPSLNATKSSHDDILQKPPGVVDPSNAASMRPAALDSSQQAMISDKPSVASDGPQSLLSALLSTPSTDPSFSRPLVKPSTPTLDTSSDRTRYSPLRTLPSLSGPSHSTSQIFDVTSTDSMNTNSPVAPQFNPPPGSRLLAFASRIPASGSAPQAKGPSSLDQNFGHFGGGGLAVPTATRMNPLSGGMNALLDSGISEASYNSNARLTPSDSSRGMRSYTPSNPQLSMAMDESNQLNDILRRSSMSSSVERAPFGLHMDPASYTDFPGGLANTAAFSASSSIDISVGNIPPGMNYATAKGSRFAKFFEAKGRDVPTVGPSRKPAPGPGYPPTAMNPNLRSDVMALNALGGNGSERSFEDMVAMLQNSSVQTLRASPQINNPPSRVPAGGSPYGHNHSELHNLQQHQIHPSQHFAQNNRLESLYDSRLDDRSFVPDGMVPGLRPAPIRSRSRESSRVLFNEQLDDPLHYNVQRLQQQQQQRNLEQMFPGPMPPNYPQQGGMMRGGGMPLQQTQFRGGPSPISANQTMLQNQRIPPGLANLGGRPPHDPSQYLTGSAGTPGNGLHGGLHNNSPVYNNPNAGGLPYTGNQQLRGPHNPQASLAMNAMTGLSPSNIMDIRGANPAQLLGMGGGGGGGGGMGGGLRSAGHGFGPQHVPSQQIPGGAHMGLRQQQQQQPPLPPHMMPHMLPHHLQQQGLSGGNTQGAQDLMALLMGGHRD</sequence>
<feature type="compositionally biased region" description="Polar residues" evidence="1">
    <location>
        <begin position="128"/>
        <end position="143"/>
    </location>
</feature>
<feature type="region of interest" description="Disordered" evidence="1">
    <location>
        <begin position="94"/>
        <end position="367"/>
    </location>
</feature>
<organism evidence="2 3">
    <name type="scientific">Obba rivulosa</name>
    <dbReference type="NCBI Taxonomy" id="1052685"/>
    <lineage>
        <taxon>Eukaryota</taxon>
        <taxon>Fungi</taxon>
        <taxon>Dikarya</taxon>
        <taxon>Basidiomycota</taxon>
        <taxon>Agaricomycotina</taxon>
        <taxon>Agaricomycetes</taxon>
        <taxon>Polyporales</taxon>
        <taxon>Gelatoporiaceae</taxon>
        <taxon>Obba</taxon>
    </lineage>
</organism>
<feature type="compositionally biased region" description="Basic and acidic residues" evidence="1">
    <location>
        <begin position="225"/>
        <end position="367"/>
    </location>
</feature>
<feature type="compositionally biased region" description="Basic and acidic residues" evidence="1">
    <location>
        <begin position="148"/>
        <end position="186"/>
    </location>
</feature>
<evidence type="ECO:0000313" key="2">
    <source>
        <dbReference type="EMBL" id="OCH96494.1"/>
    </source>
</evidence>
<dbReference type="EMBL" id="KV722330">
    <property type="protein sequence ID" value="OCH96494.1"/>
    <property type="molecule type" value="Genomic_DNA"/>
</dbReference>
<keyword evidence="3" id="KW-1185">Reference proteome</keyword>
<gene>
    <name evidence="2" type="ORF">OBBRIDRAFT_882979</name>
</gene>
<reference evidence="2 3" key="1">
    <citation type="submission" date="2016-07" db="EMBL/GenBank/DDBJ databases">
        <title>Draft genome of the white-rot fungus Obba rivulosa 3A-2.</title>
        <authorList>
            <consortium name="DOE Joint Genome Institute"/>
            <person name="Miettinen O."/>
            <person name="Riley R."/>
            <person name="Acob R."/>
            <person name="Barry K."/>
            <person name="Cullen D."/>
            <person name="De Vries R."/>
            <person name="Hainaut M."/>
            <person name="Hatakka A."/>
            <person name="Henrissat B."/>
            <person name="Hilden K."/>
            <person name="Kuo R."/>
            <person name="Labutti K."/>
            <person name="Lipzen A."/>
            <person name="Makela M.R."/>
            <person name="Sandor L."/>
            <person name="Spatafora J.W."/>
            <person name="Grigoriev I.V."/>
            <person name="Hibbett D.S."/>
        </authorList>
    </citation>
    <scope>NUCLEOTIDE SEQUENCE [LARGE SCALE GENOMIC DNA]</scope>
    <source>
        <strain evidence="2 3">3A-2</strain>
    </source>
</reference>
<name>A0A8E2DVU3_9APHY</name>
<feature type="compositionally biased region" description="Polar residues" evidence="1">
    <location>
        <begin position="207"/>
        <end position="224"/>
    </location>
</feature>
<accession>A0A8E2DVU3</accession>
<evidence type="ECO:0000313" key="3">
    <source>
        <dbReference type="Proteomes" id="UP000250043"/>
    </source>
</evidence>
<feature type="region of interest" description="Disordered" evidence="1">
    <location>
        <begin position="759"/>
        <end position="783"/>
    </location>
</feature>
<feature type="compositionally biased region" description="Polar residues" evidence="1">
    <location>
        <begin position="655"/>
        <end position="679"/>
    </location>
</feature>
<dbReference type="AlphaFoldDB" id="A0A8E2DVU3"/>
<feature type="compositionally biased region" description="Basic and acidic residues" evidence="1">
    <location>
        <begin position="464"/>
        <end position="490"/>
    </location>
</feature>
<feature type="compositionally biased region" description="Basic and acidic residues" evidence="1">
    <location>
        <begin position="108"/>
        <end position="117"/>
    </location>
</feature>
<feature type="region of interest" description="Disordered" evidence="1">
    <location>
        <begin position="1212"/>
        <end position="1236"/>
    </location>
</feature>
<feature type="compositionally biased region" description="Polar residues" evidence="1">
    <location>
        <begin position="538"/>
        <end position="564"/>
    </location>
</feature>
<protein>
    <submittedName>
        <fullName evidence="2">Uncharacterized protein</fullName>
    </submittedName>
</protein>
<proteinExistence type="predicted"/>
<dbReference type="Proteomes" id="UP000250043">
    <property type="component" value="Unassembled WGS sequence"/>
</dbReference>
<feature type="compositionally biased region" description="Basic and acidic residues" evidence="1">
    <location>
        <begin position="381"/>
        <end position="429"/>
    </location>
</feature>
<dbReference type="OrthoDB" id="2504266at2759"/>
<feature type="region of interest" description="Disordered" evidence="1">
    <location>
        <begin position="1"/>
        <end position="23"/>
    </location>
</feature>